<comment type="caution">
    <text evidence="1">The sequence shown here is derived from an EMBL/GenBank/DDBJ whole genome shotgun (WGS) entry which is preliminary data.</text>
</comment>
<protein>
    <submittedName>
        <fullName evidence="1">Uncharacterized protein</fullName>
    </submittedName>
</protein>
<reference evidence="1 2" key="1">
    <citation type="submission" date="2019-05" db="EMBL/GenBank/DDBJ databases">
        <title>Another draft genome of Portunus trituberculatus and its Hox gene families provides insights of decapod evolution.</title>
        <authorList>
            <person name="Jeong J.-H."/>
            <person name="Song I."/>
            <person name="Kim S."/>
            <person name="Choi T."/>
            <person name="Kim D."/>
            <person name="Ryu S."/>
            <person name="Kim W."/>
        </authorList>
    </citation>
    <scope>NUCLEOTIDE SEQUENCE [LARGE SCALE GENOMIC DNA]</scope>
    <source>
        <tissue evidence="1">Muscle</tissue>
    </source>
</reference>
<dbReference type="Proteomes" id="UP000324222">
    <property type="component" value="Unassembled WGS sequence"/>
</dbReference>
<dbReference type="AlphaFoldDB" id="A0A5B7F167"/>
<evidence type="ECO:0000313" key="2">
    <source>
        <dbReference type="Proteomes" id="UP000324222"/>
    </source>
</evidence>
<organism evidence="1 2">
    <name type="scientific">Portunus trituberculatus</name>
    <name type="common">Swimming crab</name>
    <name type="synonym">Neptunus trituberculatus</name>
    <dbReference type="NCBI Taxonomy" id="210409"/>
    <lineage>
        <taxon>Eukaryota</taxon>
        <taxon>Metazoa</taxon>
        <taxon>Ecdysozoa</taxon>
        <taxon>Arthropoda</taxon>
        <taxon>Crustacea</taxon>
        <taxon>Multicrustacea</taxon>
        <taxon>Malacostraca</taxon>
        <taxon>Eumalacostraca</taxon>
        <taxon>Eucarida</taxon>
        <taxon>Decapoda</taxon>
        <taxon>Pleocyemata</taxon>
        <taxon>Brachyura</taxon>
        <taxon>Eubrachyura</taxon>
        <taxon>Portunoidea</taxon>
        <taxon>Portunidae</taxon>
        <taxon>Portuninae</taxon>
        <taxon>Portunus</taxon>
    </lineage>
</organism>
<sequence>MQSQQDTSKNMCSHHDHKKYCKRPASHIHQSLFHTSRDAPDHTNTVSLTIPQHLALCHITKTRHHQLSHTYQSFPRTASTETT</sequence>
<dbReference type="EMBL" id="VSRR010004641">
    <property type="protein sequence ID" value="MPC40282.1"/>
    <property type="molecule type" value="Genomic_DNA"/>
</dbReference>
<gene>
    <name evidence="1" type="ORF">E2C01_033838</name>
</gene>
<name>A0A5B7F167_PORTR</name>
<keyword evidence="2" id="KW-1185">Reference proteome</keyword>
<evidence type="ECO:0000313" key="1">
    <source>
        <dbReference type="EMBL" id="MPC40282.1"/>
    </source>
</evidence>
<accession>A0A5B7F167</accession>
<proteinExistence type="predicted"/>